<comment type="caution">
    <text evidence="6">The sequence shown here is derived from an EMBL/GenBank/DDBJ whole genome shotgun (WGS) entry which is preliminary data.</text>
</comment>
<keyword evidence="7" id="KW-1185">Reference proteome</keyword>
<dbReference type="HAMAP" id="MF_01401">
    <property type="entry name" value="MsrA"/>
    <property type="match status" value="1"/>
</dbReference>
<dbReference type="Proteomes" id="UP000652681">
    <property type="component" value="Unassembled WGS sequence"/>
</dbReference>
<dbReference type="GO" id="GO:0008113">
    <property type="term" value="F:peptide-methionine (S)-S-oxide reductase activity"/>
    <property type="evidence" value="ECO:0007669"/>
    <property type="project" value="UniProtKB-UniRule"/>
</dbReference>
<comment type="catalytic activity">
    <reaction evidence="2 4">
        <text>L-methionyl-[protein] + [thioredoxin]-disulfide + H2O = L-methionyl-(S)-S-oxide-[protein] + [thioredoxin]-dithiol</text>
        <dbReference type="Rhea" id="RHEA:14217"/>
        <dbReference type="Rhea" id="RHEA-COMP:10698"/>
        <dbReference type="Rhea" id="RHEA-COMP:10700"/>
        <dbReference type="Rhea" id="RHEA-COMP:12313"/>
        <dbReference type="Rhea" id="RHEA-COMP:12315"/>
        <dbReference type="ChEBI" id="CHEBI:15377"/>
        <dbReference type="ChEBI" id="CHEBI:16044"/>
        <dbReference type="ChEBI" id="CHEBI:29950"/>
        <dbReference type="ChEBI" id="CHEBI:44120"/>
        <dbReference type="ChEBI" id="CHEBI:50058"/>
        <dbReference type="EC" id="1.8.4.11"/>
    </reaction>
</comment>
<organism evidence="6 7">
    <name type="scientific">Taishania pollutisoli</name>
    <dbReference type="NCBI Taxonomy" id="2766479"/>
    <lineage>
        <taxon>Bacteria</taxon>
        <taxon>Pseudomonadati</taxon>
        <taxon>Bacteroidota</taxon>
        <taxon>Flavobacteriia</taxon>
        <taxon>Flavobacteriales</taxon>
        <taxon>Crocinitomicaceae</taxon>
        <taxon>Taishania</taxon>
    </lineage>
</organism>
<comment type="similarity">
    <text evidence="4">Belongs to the MsrA Met sulfoxide reductase family.</text>
</comment>
<evidence type="ECO:0000256" key="2">
    <source>
        <dbReference type="ARBA" id="ARBA00047806"/>
    </source>
</evidence>
<dbReference type="InterPro" id="IPR036509">
    <property type="entry name" value="Met_Sox_Rdtase_MsrA_sf"/>
</dbReference>
<evidence type="ECO:0000313" key="7">
    <source>
        <dbReference type="Proteomes" id="UP000652681"/>
    </source>
</evidence>
<reference evidence="6" key="1">
    <citation type="submission" date="2020-09" db="EMBL/GenBank/DDBJ databases">
        <title>Taishania pollutisoli gen. nov., sp. nov., Isolated from Tetrabromobisphenol A-Contaminated Soil.</title>
        <authorList>
            <person name="Chen Q."/>
        </authorList>
    </citation>
    <scope>NUCLEOTIDE SEQUENCE</scope>
    <source>
        <strain evidence="6">CZZ-1</strain>
    </source>
</reference>
<dbReference type="SUPFAM" id="SSF55068">
    <property type="entry name" value="Peptide methionine sulfoxide reductase"/>
    <property type="match status" value="1"/>
</dbReference>
<evidence type="ECO:0000256" key="3">
    <source>
        <dbReference type="ARBA" id="ARBA00048782"/>
    </source>
</evidence>
<evidence type="ECO:0000259" key="5">
    <source>
        <dbReference type="Pfam" id="PF01625"/>
    </source>
</evidence>
<dbReference type="EC" id="1.8.4.11" evidence="4"/>
<dbReference type="NCBIfam" id="TIGR00401">
    <property type="entry name" value="msrA"/>
    <property type="match status" value="1"/>
</dbReference>
<dbReference type="PANTHER" id="PTHR43774:SF1">
    <property type="entry name" value="PEPTIDE METHIONINE SULFOXIDE REDUCTASE MSRA 2"/>
    <property type="match status" value="1"/>
</dbReference>
<comment type="function">
    <text evidence="4">Has an important function as a repair enzyme for proteins that have been inactivated by oxidation. Catalyzes the reversible oxidation-reduction of methionine sulfoxide in proteins to methionine.</text>
</comment>
<evidence type="ECO:0000256" key="1">
    <source>
        <dbReference type="ARBA" id="ARBA00023002"/>
    </source>
</evidence>
<keyword evidence="1 4" id="KW-0560">Oxidoreductase</keyword>
<dbReference type="AlphaFoldDB" id="A0A8J6TY48"/>
<sequence>MSLEHATFGAGCFWCIEACFLDIKGIESVKPGYAGGHLKNPTYKQVCEGTTGHAEVARIVFDPAIISYDELLEMFWFVHDPTQLNRQGNDIGTQYRSVIFYHTQEQKETAEGYKKRLEEANVWDRPIVTEIIEINNYYEAEAYHHNYFELNPQNQYCQSVVRPKVEKFKKVFAEKKK</sequence>
<protein>
    <recommendedName>
        <fullName evidence="4">Peptide methionine sulfoxide reductase MsrA</fullName>
        <shortName evidence="4">Protein-methionine-S-oxide reductase</shortName>
        <ecNumber evidence="4">1.8.4.11</ecNumber>
    </recommendedName>
    <alternativeName>
        <fullName evidence="4">Peptide-methionine (S)-S-oxide reductase</fullName>
        <shortName evidence="4">Peptide Met(O) reductase</shortName>
    </alternativeName>
</protein>
<evidence type="ECO:0000313" key="6">
    <source>
        <dbReference type="EMBL" id="MBC9813451.1"/>
    </source>
</evidence>
<dbReference type="EMBL" id="JACVEL010000010">
    <property type="protein sequence ID" value="MBC9813451.1"/>
    <property type="molecule type" value="Genomic_DNA"/>
</dbReference>
<dbReference type="InterPro" id="IPR002569">
    <property type="entry name" value="Met_Sox_Rdtase_MsrA_dom"/>
</dbReference>
<dbReference type="Pfam" id="PF01625">
    <property type="entry name" value="PMSR"/>
    <property type="match status" value="1"/>
</dbReference>
<feature type="active site" evidence="4">
    <location>
        <position position="12"/>
    </location>
</feature>
<proteinExistence type="inferred from homology"/>
<evidence type="ECO:0000256" key="4">
    <source>
        <dbReference type="HAMAP-Rule" id="MF_01401"/>
    </source>
</evidence>
<dbReference type="RefSeq" id="WP_163492128.1">
    <property type="nucleotide sequence ID" value="NZ_JACVEL010000010.1"/>
</dbReference>
<accession>A0A8J6TY48</accession>
<dbReference type="Gene3D" id="3.30.1060.10">
    <property type="entry name" value="Peptide methionine sulphoxide reductase MsrA"/>
    <property type="match status" value="1"/>
</dbReference>
<name>A0A8J6TY48_9FLAO</name>
<gene>
    <name evidence="4 6" type="primary">msrA</name>
    <name evidence="6" type="ORF">H9Y05_13315</name>
</gene>
<dbReference type="PANTHER" id="PTHR43774">
    <property type="entry name" value="PEPTIDE METHIONINE SULFOXIDE REDUCTASE"/>
    <property type="match status" value="1"/>
</dbReference>
<comment type="catalytic activity">
    <reaction evidence="3 4">
        <text>[thioredoxin]-disulfide + L-methionine + H2O = L-methionine (S)-S-oxide + [thioredoxin]-dithiol</text>
        <dbReference type="Rhea" id="RHEA:19993"/>
        <dbReference type="Rhea" id="RHEA-COMP:10698"/>
        <dbReference type="Rhea" id="RHEA-COMP:10700"/>
        <dbReference type="ChEBI" id="CHEBI:15377"/>
        <dbReference type="ChEBI" id="CHEBI:29950"/>
        <dbReference type="ChEBI" id="CHEBI:50058"/>
        <dbReference type="ChEBI" id="CHEBI:57844"/>
        <dbReference type="ChEBI" id="CHEBI:58772"/>
        <dbReference type="EC" id="1.8.4.11"/>
    </reaction>
</comment>
<feature type="domain" description="Peptide methionine sulphoxide reductase MsrA" evidence="5">
    <location>
        <begin position="6"/>
        <end position="158"/>
    </location>
</feature>